<comment type="subcellular location">
    <subcellularLocation>
        <location evidence="1">Membrane</location>
        <topology evidence="1">Multi-pass membrane protein</topology>
    </subcellularLocation>
</comment>
<dbReference type="PRINTS" id="PR01792">
    <property type="entry name" value="VDCCGAMMA"/>
</dbReference>
<evidence type="ECO:0000256" key="4">
    <source>
        <dbReference type="ARBA" id="ARBA00022989"/>
    </source>
</evidence>
<sequence>RLLTVMTSVCACAAFGLLCISVATDYWLFTKELLPKDAANSEEQASNATKGKSVVQSSDSDDPDAKETAKYLRVYSGLWRHCTYGELILIVVYISSVNIRPASMFPLVSLFILLIGGTMCFIGHCNNSRKILTFVSGILFVLAGLCTLVGVILYISSITGEVGNKPRASIEEPKFEYDYGSSFYMAVGSFVLTELSGVLSVYLYISKYKQSQRAKHLMLKSSEPHYHHPPHHQYHHHSSSGGGHQHHHVYHHHNDRNHQSASAPSRHIRRPPRENSSDRSASRDRSREPSATRSESYFTYTPISDDTPSSSHELSSYAFPRDGSTNNTISTTAEMHGLATLGDKARDGNHVGAGNAYVGNANATSLRSTSPATTLVPSTSCGGLRTGSPPSLVPVPSIDIVRRTTPV</sequence>
<feature type="compositionally biased region" description="Basic and acidic residues" evidence="6">
    <location>
        <begin position="271"/>
        <end position="290"/>
    </location>
</feature>
<dbReference type="PANTHER" id="PTHR12107">
    <property type="entry name" value="VOLTAGE-DEPENDENT CALCIUM CHANNEL GAMMA SUBUNIT"/>
    <property type="match status" value="1"/>
</dbReference>
<name>A0A3S1HN31_ELYCH</name>
<evidence type="ECO:0000313" key="9">
    <source>
        <dbReference type="Proteomes" id="UP000271974"/>
    </source>
</evidence>
<evidence type="ECO:0000256" key="5">
    <source>
        <dbReference type="ARBA" id="ARBA00023136"/>
    </source>
</evidence>
<dbReference type="GO" id="GO:0051968">
    <property type="term" value="P:positive regulation of synaptic transmission, glutamatergic"/>
    <property type="evidence" value="ECO:0007669"/>
    <property type="project" value="TreeGrafter"/>
</dbReference>
<dbReference type="InterPro" id="IPR008368">
    <property type="entry name" value="VDCC_gsu"/>
</dbReference>
<dbReference type="InterPro" id="IPR051072">
    <property type="entry name" value="CACNG_subunit"/>
</dbReference>
<feature type="compositionally biased region" description="Polar residues" evidence="6">
    <location>
        <begin position="292"/>
        <end position="314"/>
    </location>
</feature>
<feature type="transmembrane region" description="Helical" evidence="7">
    <location>
        <begin position="183"/>
        <end position="205"/>
    </location>
</feature>
<keyword evidence="9" id="KW-1185">Reference proteome</keyword>
<accession>A0A3S1HN31</accession>
<protein>
    <recommendedName>
        <fullName evidence="10">Voltage-dependent calcium channel gamma-5 subunit</fullName>
    </recommendedName>
</protein>
<dbReference type="GO" id="GO:0032281">
    <property type="term" value="C:AMPA glutamate receptor complex"/>
    <property type="evidence" value="ECO:0007669"/>
    <property type="project" value="TreeGrafter"/>
</dbReference>
<evidence type="ECO:0000256" key="3">
    <source>
        <dbReference type="ARBA" id="ARBA00022692"/>
    </source>
</evidence>
<feature type="transmembrane region" description="Helical" evidence="7">
    <location>
        <begin position="104"/>
        <end position="124"/>
    </location>
</feature>
<feature type="compositionally biased region" description="Polar residues" evidence="6">
    <location>
        <begin position="368"/>
        <end position="381"/>
    </location>
</feature>
<evidence type="ECO:0000256" key="6">
    <source>
        <dbReference type="SAM" id="MobiDB-lite"/>
    </source>
</evidence>
<feature type="transmembrane region" description="Helical" evidence="7">
    <location>
        <begin position="131"/>
        <end position="155"/>
    </location>
</feature>
<gene>
    <name evidence="8" type="ORF">EGW08_009510</name>
</gene>
<organism evidence="8 9">
    <name type="scientific">Elysia chlorotica</name>
    <name type="common">Eastern emerald elysia</name>
    <name type="synonym">Sea slug</name>
    <dbReference type="NCBI Taxonomy" id="188477"/>
    <lineage>
        <taxon>Eukaryota</taxon>
        <taxon>Metazoa</taxon>
        <taxon>Spiralia</taxon>
        <taxon>Lophotrochozoa</taxon>
        <taxon>Mollusca</taxon>
        <taxon>Gastropoda</taxon>
        <taxon>Heterobranchia</taxon>
        <taxon>Euthyneura</taxon>
        <taxon>Panpulmonata</taxon>
        <taxon>Sacoglossa</taxon>
        <taxon>Placobranchoidea</taxon>
        <taxon>Plakobranchidae</taxon>
        <taxon>Elysia</taxon>
    </lineage>
</organism>
<dbReference type="EMBL" id="RQTK01000274">
    <property type="protein sequence ID" value="RUS82730.1"/>
    <property type="molecule type" value="Genomic_DNA"/>
</dbReference>
<proteinExistence type="inferred from homology"/>
<feature type="compositionally biased region" description="Basic residues" evidence="6">
    <location>
        <begin position="227"/>
        <end position="255"/>
    </location>
</feature>
<feature type="region of interest" description="Disordered" evidence="6">
    <location>
        <begin position="368"/>
        <end position="390"/>
    </location>
</feature>
<dbReference type="GO" id="GO:0098943">
    <property type="term" value="P:neurotransmitter receptor transport, postsynaptic endosome to lysosome"/>
    <property type="evidence" value="ECO:0007669"/>
    <property type="project" value="TreeGrafter"/>
</dbReference>
<dbReference type="STRING" id="188477.A0A3S1HN31"/>
<dbReference type="GO" id="GO:0005245">
    <property type="term" value="F:voltage-gated calcium channel activity"/>
    <property type="evidence" value="ECO:0007669"/>
    <property type="project" value="TreeGrafter"/>
</dbReference>
<evidence type="ECO:0000256" key="1">
    <source>
        <dbReference type="ARBA" id="ARBA00004141"/>
    </source>
</evidence>
<feature type="region of interest" description="Disordered" evidence="6">
    <location>
        <begin position="222"/>
        <end position="328"/>
    </location>
</feature>
<feature type="non-terminal residue" evidence="8">
    <location>
        <position position="1"/>
    </location>
</feature>
<dbReference type="GO" id="GO:0099590">
    <property type="term" value="P:neurotransmitter receptor internalization"/>
    <property type="evidence" value="ECO:0007669"/>
    <property type="project" value="TreeGrafter"/>
</dbReference>
<dbReference type="GO" id="GO:0098970">
    <property type="term" value="P:postsynaptic neurotransmitter receptor diffusion trapping"/>
    <property type="evidence" value="ECO:0007669"/>
    <property type="project" value="TreeGrafter"/>
</dbReference>
<keyword evidence="5 7" id="KW-0472">Membrane</keyword>
<dbReference type="PANTHER" id="PTHR12107:SF0">
    <property type="entry name" value="STARGAZIN (MAMMALIAN CALCIUM CHANNEL) HOMOLOG"/>
    <property type="match status" value="1"/>
</dbReference>
<evidence type="ECO:0000256" key="2">
    <source>
        <dbReference type="ARBA" id="ARBA00007111"/>
    </source>
</evidence>
<dbReference type="Gene3D" id="1.20.140.150">
    <property type="match status" value="2"/>
</dbReference>
<keyword evidence="4 7" id="KW-1133">Transmembrane helix</keyword>
<dbReference type="OrthoDB" id="9990458at2759"/>
<dbReference type="AlphaFoldDB" id="A0A3S1HN31"/>
<evidence type="ECO:0000256" key="7">
    <source>
        <dbReference type="SAM" id="Phobius"/>
    </source>
</evidence>
<comment type="similarity">
    <text evidence="2">Belongs to the PMP-22/EMP/MP20 family. CACNG subfamily.</text>
</comment>
<dbReference type="InterPro" id="IPR004031">
    <property type="entry name" value="PMP22/EMP/MP20/Claudin"/>
</dbReference>
<dbReference type="GO" id="GO:0019226">
    <property type="term" value="P:transmission of nerve impulse"/>
    <property type="evidence" value="ECO:0007669"/>
    <property type="project" value="TreeGrafter"/>
</dbReference>
<feature type="region of interest" description="Disordered" evidence="6">
    <location>
        <begin position="41"/>
        <end position="64"/>
    </location>
</feature>
<dbReference type="GO" id="GO:0098839">
    <property type="term" value="C:postsynaptic density membrane"/>
    <property type="evidence" value="ECO:0007669"/>
    <property type="project" value="TreeGrafter"/>
</dbReference>
<reference evidence="8 9" key="1">
    <citation type="submission" date="2019-01" db="EMBL/GenBank/DDBJ databases">
        <title>A draft genome assembly of the solar-powered sea slug Elysia chlorotica.</title>
        <authorList>
            <person name="Cai H."/>
            <person name="Li Q."/>
            <person name="Fang X."/>
            <person name="Li J."/>
            <person name="Curtis N.E."/>
            <person name="Altenburger A."/>
            <person name="Shibata T."/>
            <person name="Feng M."/>
            <person name="Maeda T."/>
            <person name="Schwartz J.A."/>
            <person name="Shigenobu S."/>
            <person name="Lundholm N."/>
            <person name="Nishiyama T."/>
            <person name="Yang H."/>
            <person name="Hasebe M."/>
            <person name="Li S."/>
            <person name="Pierce S.K."/>
            <person name="Wang J."/>
        </authorList>
    </citation>
    <scope>NUCLEOTIDE SEQUENCE [LARGE SCALE GENOMIC DNA]</scope>
    <source>
        <strain evidence="8">EC2010</strain>
        <tissue evidence="8">Whole organism of an adult</tissue>
    </source>
</reference>
<evidence type="ECO:0000313" key="8">
    <source>
        <dbReference type="EMBL" id="RUS82730.1"/>
    </source>
</evidence>
<evidence type="ECO:0008006" key="10">
    <source>
        <dbReference type="Google" id="ProtNLM"/>
    </source>
</evidence>
<dbReference type="Pfam" id="PF00822">
    <property type="entry name" value="PMP22_Claudin"/>
    <property type="match status" value="1"/>
</dbReference>
<keyword evidence="3 7" id="KW-0812">Transmembrane</keyword>
<feature type="compositionally biased region" description="Polar residues" evidence="6">
    <location>
        <begin position="41"/>
        <end position="50"/>
    </location>
</feature>
<comment type="caution">
    <text evidence="8">The sequence shown here is derived from an EMBL/GenBank/DDBJ whole genome shotgun (WGS) entry which is preliminary data.</text>
</comment>
<dbReference type="GO" id="GO:0016247">
    <property type="term" value="F:channel regulator activity"/>
    <property type="evidence" value="ECO:0007669"/>
    <property type="project" value="TreeGrafter"/>
</dbReference>
<dbReference type="Proteomes" id="UP000271974">
    <property type="component" value="Unassembled WGS sequence"/>
</dbReference>